<reference evidence="1 2" key="1">
    <citation type="submission" date="2024-06" db="EMBL/GenBank/DDBJ databases">
        <authorList>
            <person name="Kraege A."/>
            <person name="Thomma B."/>
        </authorList>
    </citation>
    <scope>NUCLEOTIDE SEQUENCE [LARGE SCALE GENOMIC DNA]</scope>
</reference>
<evidence type="ECO:0000313" key="2">
    <source>
        <dbReference type="Proteomes" id="UP001497392"/>
    </source>
</evidence>
<dbReference type="EMBL" id="CAXHTA020000007">
    <property type="protein sequence ID" value="CAL5222637.1"/>
    <property type="molecule type" value="Genomic_DNA"/>
</dbReference>
<dbReference type="PANTHER" id="PTHR47689:SF2">
    <property type="entry name" value="TETRATRICOPEPTIDE REPEAT (TPR)-LIKE SUPERFAMILY PROTEIN"/>
    <property type="match status" value="1"/>
</dbReference>
<dbReference type="Gene3D" id="1.25.40.10">
    <property type="entry name" value="Tetratricopeptide repeat domain"/>
    <property type="match status" value="1"/>
</dbReference>
<sequence length="561" mass="62675">MVCPSTSCTILHHDLEGGVREGMALLLAGPSTVCLCESESKRASPATSVRTERLVCNTHTANWRVYTDQAVQLAREQKLEDAENYMRLALSEAIKGFGTDDPHTAEARQNLADRYWKMQKYDLAVPLYIEAADSLTSIYGSQDARTATALQNLADRYKEMQKYDLAVPLYIEVVDSLTSICGPRDARIATALHNLAGVYMAQKDVPAACKTMLRALEARPLNYSDNGRLETDFWSALAESVRGLAAIYRESGHSVKEVAELLEKDLRSLTKEGEDFAPGIQVIICVGPSGYREQPERLSDAEAICRALISNLKNHPDRKDNKYVLSNLCQRLAHIVRAQGRLDEARQLCEEANNHYLAYSGKRVAESHNDLPALELLIEIELKDGSQASLQRALAHRQGCCRRGQAQLNEIMERIDPGPVVWNRPGTYIPRWITRVFGGKFLLELIEGSKRYVAMYILCLTQAQQHLAEVQSRLDENLDAWATLTKALALLQSPVLAHALKLQEAENPERASRQRKEARERKQEIQHQMPALYKAICSPVVDGNAEQCVILQEQLMAALAA</sequence>
<evidence type="ECO:0000313" key="1">
    <source>
        <dbReference type="EMBL" id="CAL5222637.1"/>
    </source>
</evidence>
<comment type="caution">
    <text evidence="1">The sequence shown here is derived from an EMBL/GenBank/DDBJ whole genome shotgun (WGS) entry which is preliminary data.</text>
</comment>
<proteinExistence type="predicted"/>
<dbReference type="InterPro" id="IPR019734">
    <property type="entry name" value="TPR_rpt"/>
</dbReference>
<dbReference type="SMART" id="SM00028">
    <property type="entry name" value="TPR"/>
    <property type="match status" value="5"/>
</dbReference>
<dbReference type="PANTHER" id="PTHR47689">
    <property type="entry name" value="TETRATRICOPEPTIDE REPEAT (TPR)-LIKE SUPERFAMILY PROTEIN"/>
    <property type="match status" value="1"/>
</dbReference>
<dbReference type="Pfam" id="PF13424">
    <property type="entry name" value="TPR_12"/>
    <property type="match status" value="1"/>
</dbReference>
<accession>A0ABP1FWW9</accession>
<dbReference type="SUPFAM" id="SSF48452">
    <property type="entry name" value="TPR-like"/>
    <property type="match status" value="1"/>
</dbReference>
<organism evidence="1 2">
    <name type="scientific">Coccomyxa viridis</name>
    <dbReference type="NCBI Taxonomy" id="1274662"/>
    <lineage>
        <taxon>Eukaryota</taxon>
        <taxon>Viridiplantae</taxon>
        <taxon>Chlorophyta</taxon>
        <taxon>core chlorophytes</taxon>
        <taxon>Trebouxiophyceae</taxon>
        <taxon>Trebouxiophyceae incertae sedis</taxon>
        <taxon>Coccomyxaceae</taxon>
        <taxon>Coccomyxa</taxon>
    </lineage>
</organism>
<dbReference type="InterPro" id="IPR011990">
    <property type="entry name" value="TPR-like_helical_dom_sf"/>
</dbReference>
<gene>
    <name evidence="1" type="primary">g5032</name>
    <name evidence="1" type="ORF">VP750_LOCUS4296</name>
</gene>
<protein>
    <submittedName>
        <fullName evidence="1">G5032 protein</fullName>
    </submittedName>
</protein>
<name>A0ABP1FWW9_9CHLO</name>
<dbReference type="Proteomes" id="UP001497392">
    <property type="component" value="Unassembled WGS sequence"/>
</dbReference>
<keyword evidence="2" id="KW-1185">Reference proteome</keyword>